<dbReference type="KEGG" id="cat:CA2559_04000"/>
<dbReference type="GO" id="GO:0030288">
    <property type="term" value="C:outer membrane-bounded periplasmic space"/>
    <property type="evidence" value="ECO:0007669"/>
    <property type="project" value="TreeGrafter"/>
</dbReference>
<dbReference type="HOGENOM" id="CLU_017295_2_1_10"/>
<evidence type="ECO:0000313" key="9">
    <source>
        <dbReference type="Proteomes" id="UP000002297"/>
    </source>
</evidence>
<evidence type="ECO:0000256" key="5">
    <source>
        <dbReference type="RuleBase" id="RU004404"/>
    </source>
</evidence>
<dbReference type="AlphaFoldDB" id="A3U6M2"/>
<dbReference type="eggNOG" id="COG0793">
    <property type="taxonomic scope" value="Bacteria"/>
</dbReference>
<dbReference type="InterPro" id="IPR029045">
    <property type="entry name" value="ClpP/crotonase-like_dom_sf"/>
</dbReference>
<evidence type="ECO:0000256" key="4">
    <source>
        <dbReference type="ARBA" id="ARBA00022825"/>
    </source>
</evidence>
<dbReference type="MEROPS" id="S41.004"/>
<name>A3U6M2_CROAH</name>
<dbReference type="NCBIfam" id="TIGR00225">
    <property type="entry name" value="prc"/>
    <property type="match status" value="1"/>
</dbReference>
<dbReference type="PANTHER" id="PTHR32060:SF30">
    <property type="entry name" value="CARBOXY-TERMINAL PROCESSING PROTEASE CTPA"/>
    <property type="match status" value="1"/>
</dbReference>
<dbReference type="GO" id="GO:0006508">
    <property type="term" value="P:proteolysis"/>
    <property type="evidence" value="ECO:0007669"/>
    <property type="project" value="UniProtKB-KW"/>
</dbReference>
<dbReference type="SMART" id="SM00228">
    <property type="entry name" value="PDZ"/>
    <property type="match status" value="1"/>
</dbReference>
<dbReference type="EMBL" id="CP002046">
    <property type="protein sequence ID" value="EAP87889.1"/>
    <property type="molecule type" value="Genomic_DNA"/>
</dbReference>
<dbReference type="PROSITE" id="PS51257">
    <property type="entry name" value="PROKAR_LIPOPROTEIN"/>
    <property type="match status" value="1"/>
</dbReference>
<dbReference type="Gene3D" id="3.30.750.44">
    <property type="match status" value="1"/>
</dbReference>
<organism evidence="8 9">
    <name type="scientific">Croceibacter atlanticus (strain ATCC BAA-628 / JCM 21780 / CIP 108009 / IAM 15332 / KCTC 12090 / HTCC2559)</name>
    <dbReference type="NCBI Taxonomy" id="216432"/>
    <lineage>
        <taxon>Bacteria</taxon>
        <taxon>Pseudomonadati</taxon>
        <taxon>Bacteroidota</taxon>
        <taxon>Flavobacteriia</taxon>
        <taxon>Flavobacteriales</taxon>
        <taxon>Flavobacteriaceae</taxon>
        <taxon>Croceibacter</taxon>
    </lineage>
</organism>
<dbReference type="InterPro" id="IPR001478">
    <property type="entry name" value="PDZ"/>
</dbReference>
<keyword evidence="4 5" id="KW-0720">Serine protease</keyword>
<dbReference type="Pfam" id="PF03572">
    <property type="entry name" value="Peptidase_S41"/>
    <property type="match status" value="1"/>
</dbReference>
<evidence type="ECO:0000313" key="8">
    <source>
        <dbReference type="EMBL" id="EAP87889.1"/>
    </source>
</evidence>
<proteinExistence type="inferred from homology"/>
<dbReference type="InterPro" id="IPR004447">
    <property type="entry name" value="Peptidase_S41A"/>
</dbReference>
<dbReference type="InterPro" id="IPR005151">
    <property type="entry name" value="Tail-specific_protease"/>
</dbReference>
<keyword evidence="9" id="KW-1185">Reference proteome</keyword>
<dbReference type="GeneID" id="89452591"/>
<dbReference type="SUPFAM" id="SSF50156">
    <property type="entry name" value="PDZ domain-like"/>
    <property type="match status" value="1"/>
</dbReference>
<dbReference type="Pfam" id="PF13180">
    <property type="entry name" value="PDZ_2"/>
    <property type="match status" value="1"/>
</dbReference>
<dbReference type="OrthoDB" id="9812068at2"/>
<evidence type="ECO:0000259" key="6">
    <source>
        <dbReference type="SMART" id="SM00228"/>
    </source>
</evidence>
<accession>A3U6M2</accession>
<evidence type="ECO:0000259" key="7">
    <source>
        <dbReference type="SMART" id="SM00245"/>
    </source>
</evidence>
<protein>
    <submittedName>
        <fullName evidence="8">Putative carboxy-terminal protease</fullName>
    </submittedName>
</protein>
<keyword evidence="3 5" id="KW-0378">Hydrolase</keyword>
<dbReference type="Gene3D" id="2.30.42.10">
    <property type="match status" value="1"/>
</dbReference>
<dbReference type="CDD" id="cd07560">
    <property type="entry name" value="Peptidase_S41_CPP"/>
    <property type="match status" value="1"/>
</dbReference>
<dbReference type="Proteomes" id="UP000002297">
    <property type="component" value="Chromosome"/>
</dbReference>
<dbReference type="RefSeq" id="WP_013186565.1">
    <property type="nucleotide sequence ID" value="NC_014230.1"/>
</dbReference>
<dbReference type="GO" id="GO:0004175">
    <property type="term" value="F:endopeptidase activity"/>
    <property type="evidence" value="ECO:0007669"/>
    <property type="project" value="TreeGrafter"/>
</dbReference>
<dbReference type="GO" id="GO:0007165">
    <property type="term" value="P:signal transduction"/>
    <property type="evidence" value="ECO:0007669"/>
    <property type="project" value="TreeGrafter"/>
</dbReference>
<gene>
    <name evidence="8" type="ordered locus">CA2559_04000</name>
</gene>
<dbReference type="Gene3D" id="3.90.226.10">
    <property type="entry name" value="2-enoyl-CoA Hydratase, Chain A, domain 1"/>
    <property type="match status" value="1"/>
</dbReference>
<dbReference type="STRING" id="216432.CA2559_04000"/>
<sequence>MKFYKKSYLPLFLGIACAFGIFLGAKLNFSNGSESLFASNPKKEKLNRLIDYIDYEYVDQVNTDSIVDVTVDGILENLDPHSTYIPQSEYKAVAENMKGDFVGIGVSFYTIRDTISVINTIEGGPSEKSGIVGGDRILYADNIKLFGNNVTNDSLSNFLKGKRNTNVTLTVYRPSEDKTFKTTIKRGDVPLKSVDAFYMLTDELGYIKMNRFAESTYTEFKQALTTLQQQGATELAIDLRGNPGGYIGQTTKIIDEFLEDDKLILFTKNKKGKVENTYATRSGNFEDGGIYVLIDETSASASEIIAGAIQDNDRGLIIGRRSYGKGLVQREMALGDGSAVRLTIARYYTPTGRSIQKPYENGNDAYFSDYLNRYKNGELISQDSITVADSLKFRTPKGKIVYGGGGIIPDIFIPKDTSYESESIRFLLRSGFMNRFVFNLLEKNRDFYTSLSFNEFVEKELITNATAQEFINYTANQGYRLQVKNHLPDLKRYLKATMAQQLYGSNAFEKLVNEDDAFIKKVIKISTEDASRFLD</sequence>
<evidence type="ECO:0000256" key="3">
    <source>
        <dbReference type="ARBA" id="ARBA00022801"/>
    </source>
</evidence>
<reference evidence="8 9" key="1">
    <citation type="journal article" date="2010" name="J. Bacteriol.">
        <title>The complete genome sequence of Croceibacter atlanticus HTCC2559T.</title>
        <authorList>
            <person name="Oh H.M."/>
            <person name="Kang I."/>
            <person name="Ferriera S."/>
            <person name="Giovannoni S.J."/>
            <person name="Cho J.C."/>
        </authorList>
    </citation>
    <scope>NUCLEOTIDE SEQUENCE [LARGE SCALE GENOMIC DNA]</scope>
    <source>
        <strain evidence="9">ATCC BAA-628 / HTCC2559 / KCTC 12090</strain>
    </source>
</reference>
<evidence type="ECO:0000256" key="1">
    <source>
        <dbReference type="ARBA" id="ARBA00009179"/>
    </source>
</evidence>
<feature type="domain" description="PDZ" evidence="6">
    <location>
        <begin position="100"/>
        <end position="175"/>
    </location>
</feature>
<dbReference type="SUPFAM" id="SSF52096">
    <property type="entry name" value="ClpP/crotonase"/>
    <property type="match status" value="1"/>
</dbReference>
<dbReference type="GO" id="GO:0008236">
    <property type="term" value="F:serine-type peptidase activity"/>
    <property type="evidence" value="ECO:0007669"/>
    <property type="project" value="UniProtKB-KW"/>
</dbReference>
<evidence type="ECO:0000256" key="2">
    <source>
        <dbReference type="ARBA" id="ARBA00022670"/>
    </source>
</evidence>
<dbReference type="PANTHER" id="PTHR32060">
    <property type="entry name" value="TAIL-SPECIFIC PROTEASE"/>
    <property type="match status" value="1"/>
</dbReference>
<feature type="domain" description="Tail specific protease" evidence="7">
    <location>
        <begin position="177"/>
        <end position="358"/>
    </location>
</feature>
<dbReference type="InterPro" id="IPR036034">
    <property type="entry name" value="PDZ_sf"/>
</dbReference>
<dbReference type="SMART" id="SM00245">
    <property type="entry name" value="TSPc"/>
    <property type="match status" value="1"/>
</dbReference>
<dbReference type="CDD" id="cd06782">
    <property type="entry name" value="cpPDZ_CPP-like"/>
    <property type="match status" value="1"/>
</dbReference>
<keyword evidence="2 5" id="KW-0645">Protease</keyword>
<comment type="similarity">
    <text evidence="1 5">Belongs to the peptidase S41A family.</text>
</comment>